<dbReference type="Proteomes" id="UP000297053">
    <property type="component" value="Chromosome"/>
</dbReference>
<organism evidence="3 4">
    <name type="scientific">Halomicrobium mukohataei</name>
    <dbReference type="NCBI Taxonomy" id="57705"/>
    <lineage>
        <taxon>Archaea</taxon>
        <taxon>Methanobacteriati</taxon>
        <taxon>Methanobacteriota</taxon>
        <taxon>Stenosarchaea group</taxon>
        <taxon>Halobacteria</taxon>
        <taxon>Halobacteriales</taxon>
        <taxon>Haloarculaceae</taxon>
        <taxon>Halomicrobium</taxon>
    </lineage>
</organism>
<dbReference type="KEGG" id="halz:E5139_12995"/>
<evidence type="ECO:0000259" key="2">
    <source>
        <dbReference type="Pfam" id="PF10006"/>
    </source>
</evidence>
<feature type="region of interest" description="Disordered" evidence="1">
    <location>
        <begin position="1"/>
        <end position="32"/>
    </location>
</feature>
<dbReference type="RefSeq" id="WP_015762931.1">
    <property type="nucleotide sequence ID" value="NZ_CP039375.1"/>
</dbReference>
<protein>
    <submittedName>
        <fullName evidence="3">DUF2249 domain-containing protein</fullName>
    </submittedName>
</protein>
<dbReference type="EMBL" id="CP039375">
    <property type="protein sequence ID" value="QCD66520.1"/>
    <property type="molecule type" value="Genomic_DNA"/>
</dbReference>
<dbReference type="Pfam" id="PF10006">
    <property type="entry name" value="DUF2249"/>
    <property type="match status" value="1"/>
</dbReference>
<proteinExistence type="predicted"/>
<reference evidence="3 4" key="1">
    <citation type="submission" date="2019-04" db="EMBL/GenBank/DDBJ databases">
        <title>Complete genome sequence of Arthrobacter sp. ZXY-2 associated with effective atrazine degradation and salt adaptation.</title>
        <authorList>
            <person name="Zhao X."/>
        </authorList>
    </citation>
    <scope>NUCLEOTIDE SEQUENCE [LARGE SCALE GENOMIC DNA]</scope>
    <source>
        <strain evidence="4">ZP60</strain>
    </source>
</reference>
<dbReference type="InterPro" id="IPR036868">
    <property type="entry name" value="TusA-like_sf"/>
</dbReference>
<feature type="compositionally biased region" description="Polar residues" evidence="1">
    <location>
        <begin position="1"/>
        <end position="11"/>
    </location>
</feature>
<name>A0A4D6KE99_9EURY</name>
<evidence type="ECO:0000256" key="1">
    <source>
        <dbReference type="SAM" id="MobiDB-lite"/>
    </source>
</evidence>
<evidence type="ECO:0000313" key="3">
    <source>
        <dbReference type="EMBL" id="QCD66520.1"/>
    </source>
</evidence>
<sequence length="86" mass="9583">MDATEALQTTDAPDDAPTRELDVRSLGPPKPLQNTLETLAEIDDDEVVVQFNDRAPEFLYPKLDDRGFAYDTVEGDDVTVTTIWKA</sequence>
<evidence type="ECO:0000313" key="4">
    <source>
        <dbReference type="Proteomes" id="UP000297053"/>
    </source>
</evidence>
<accession>A0A4D6KE99</accession>
<dbReference type="AlphaFoldDB" id="A0A4D6KE99"/>
<dbReference type="SUPFAM" id="SSF64307">
    <property type="entry name" value="SirA-like"/>
    <property type="match status" value="1"/>
</dbReference>
<dbReference type="OMA" id="NDRAPQH"/>
<gene>
    <name evidence="3" type="ORF">E5139_12995</name>
</gene>
<feature type="domain" description="DUF2249" evidence="2">
    <location>
        <begin position="20"/>
        <end position="84"/>
    </location>
</feature>
<dbReference type="InterPro" id="IPR018720">
    <property type="entry name" value="DUF2249"/>
</dbReference>
<dbReference type="GeneID" id="42179873"/>
<reference evidence="3 4" key="2">
    <citation type="submission" date="2019-04" db="EMBL/GenBank/DDBJ databases">
        <authorList>
            <person name="Yang S."/>
            <person name="Wei W."/>
        </authorList>
    </citation>
    <scope>NUCLEOTIDE SEQUENCE [LARGE SCALE GENOMIC DNA]</scope>
    <source>
        <strain evidence="4">ZP60</strain>
    </source>
</reference>